<keyword evidence="4" id="KW-0902">Two-component regulatory system</keyword>
<dbReference type="GO" id="GO:0043565">
    <property type="term" value="F:sequence-specific DNA binding"/>
    <property type="evidence" value="ECO:0007669"/>
    <property type="project" value="InterPro"/>
</dbReference>
<feature type="modified residue" description="4-aspartylphosphate" evidence="8">
    <location>
        <position position="55"/>
    </location>
</feature>
<evidence type="ECO:0000256" key="3">
    <source>
        <dbReference type="ARBA" id="ARBA00022553"/>
    </source>
</evidence>
<evidence type="ECO:0000259" key="10">
    <source>
        <dbReference type="PROSITE" id="PS50110"/>
    </source>
</evidence>
<organism evidence="11 12">
    <name type="scientific">Cohnella nanjingensis</name>
    <dbReference type="NCBI Taxonomy" id="1387779"/>
    <lineage>
        <taxon>Bacteria</taxon>
        <taxon>Bacillati</taxon>
        <taxon>Bacillota</taxon>
        <taxon>Bacilli</taxon>
        <taxon>Bacillales</taxon>
        <taxon>Paenibacillaceae</taxon>
        <taxon>Cohnella</taxon>
    </lineage>
</organism>
<dbReference type="SUPFAM" id="SSF46689">
    <property type="entry name" value="Homeodomain-like"/>
    <property type="match status" value="2"/>
</dbReference>
<evidence type="ECO:0000256" key="5">
    <source>
        <dbReference type="ARBA" id="ARBA00023015"/>
    </source>
</evidence>
<keyword evidence="2" id="KW-0963">Cytoplasm</keyword>
<dbReference type="InterPro" id="IPR020449">
    <property type="entry name" value="Tscrpt_reg_AraC-type_HTH"/>
</dbReference>
<dbReference type="GO" id="GO:0000160">
    <property type="term" value="P:phosphorelay signal transduction system"/>
    <property type="evidence" value="ECO:0007669"/>
    <property type="project" value="UniProtKB-KW"/>
</dbReference>
<reference evidence="11 12" key="1">
    <citation type="submission" date="2020-08" db="EMBL/GenBank/DDBJ databases">
        <title>Cohnella phylogeny.</title>
        <authorList>
            <person name="Dunlap C."/>
        </authorList>
    </citation>
    <scope>NUCLEOTIDE SEQUENCE [LARGE SCALE GENOMIC DNA]</scope>
    <source>
        <strain evidence="11 12">DSM 28246</strain>
    </source>
</reference>
<dbReference type="CDD" id="cd17536">
    <property type="entry name" value="REC_YesN-like"/>
    <property type="match status" value="1"/>
</dbReference>
<sequence length="538" mass="61643">MFSLLVVEDERWIRRGICETIDWTTEGIRLTGEASDGEEAMRILARHSPDIVITDIVMPGMDGITFLKNLRDQKVDSKVIIMSGYSDFEYARNALKNGAFDYVLKPIHEHNLLGVIRRCVQELKHKRQAESELHGLIRSARETLFLARQRLFEMILLRKEPYSPGWIAEQMKTLQIDLHPTRTRTFAVKIVDWGRKAETDRDRALILYALCNMLEETGRRFGPAVAFPVHHQTTAGEAELAMLHSESDPHGRQEPAIVSDLPRLIDQAGLMLGVRISIGYSGEAHLNGLSEMFEEALQAAAFWFYDGGGSLCDAKRLASALQADIPYYGPAAWDRRFVSAMNVGDLKLLEQLVRELAEHMYAHQNKCLPLTIRRGLKLLFENVNQKSDAFHRRKQTDSTVTLDLPPCSLEAFADVLLETVSRALQDDRPSRSRKWIVERALQYIESNRDHTVTMNDVAAHLYLNHSYFSKVFHEEMGETFSKYVLRSRIEAAKRLLKETPLKIYEIAGQVGYNDIRHFTKIFKEFEGLTPMQYRDYGI</sequence>
<dbReference type="PANTHER" id="PTHR42713:SF3">
    <property type="entry name" value="TRANSCRIPTIONAL REGULATORY PROTEIN HPTR"/>
    <property type="match status" value="1"/>
</dbReference>
<dbReference type="SMART" id="SM00342">
    <property type="entry name" value="HTH_ARAC"/>
    <property type="match status" value="1"/>
</dbReference>
<dbReference type="PROSITE" id="PS50110">
    <property type="entry name" value="RESPONSE_REGULATORY"/>
    <property type="match status" value="1"/>
</dbReference>
<dbReference type="Gene3D" id="3.40.50.2300">
    <property type="match status" value="1"/>
</dbReference>
<dbReference type="PANTHER" id="PTHR42713">
    <property type="entry name" value="HISTIDINE KINASE-RELATED"/>
    <property type="match status" value="1"/>
</dbReference>
<comment type="caution">
    <text evidence="11">The sequence shown here is derived from an EMBL/GenBank/DDBJ whole genome shotgun (WGS) entry which is preliminary data.</text>
</comment>
<evidence type="ECO:0000313" key="11">
    <source>
        <dbReference type="EMBL" id="MBB6669466.1"/>
    </source>
</evidence>
<keyword evidence="12" id="KW-1185">Reference proteome</keyword>
<dbReference type="PROSITE" id="PS01124">
    <property type="entry name" value="HTH_ARAC_FAMILY_2"/>
    <property type="match status" value="1"/>
</dbReference>
<evidence type="ECO:0000256" key="7">
    <source>
        <dbReference type="ARBA" id="ARBA00023163"/>
    </source>
</evidence>
<comment type="subcellular location">
    <subcellularLocation>
        <location evidence="1">Cytoplasm</location>
    </subcellularLocation>
</comment>
<dbReference type="InterPro" id="IPR051552">
    <property type="entry name" value="HptR"/>
</dbReference>
<dbReference type="EMBL" id="JACJVP010000001">
    <property type="protein sequence ID" value="MBB6669466.1"/>
    <property type="molecule type" value="Genomic_DNA"/>
</dbReference>
<dbReference type="InterPro" id="IPR011006">
    <property type="entry name" value="CheY-like_superfamily"/>
</dbReference>
<dbReference type="InterPro" id="IPR009057">
    <property type="entry name" value="Homeodomain-like_sf"/>
</dbReference>
<feature type="domain" description="Response regulatory" evidence="10">
    <location>
        <begin position="3"/>
        <end position="120"/>
    </location>
</feature>
<keyword evidence="5" id="KW-0805">Transcription regulation</keyword>
<dbReference type="SMART" id="SM00448">
    <property type="entry name" value="REC"/>
    <property type="match status" value="1"/>
</dbReference>
<keyword evidence="6" id="KW-0238">DNA-binding</keyword>
<evidence type="ECO:0000256" key="8">
    <source>
        <dbReference type="PROSITE-ProRule" id="PRU00169"/>
    </source>
</evidence>
<evidence type="ECO:0000313" key="12">
    <source>
        <dbReference type="Proteomes" id="UP000547209"/>
    </source>
</evidence>
<keyword evidence="7" id="KW-0804">Transcription</keyword>
<evidence type="ECO:0000256" key="1">
    <source>
        <dbReference type="ARBA" id="ARBA00004496"/>
    </source>
</evidence>
<dbReference type="GO" id="GO:0003700">
    <property type="term" value="F:DNA-binding transcription factor activity"/>
    <property type="evidence" value="ECO:0007669"/>
    <property type="project" value="InterPro"/>
</dbReference>
<dbReference type="Proteomes" id="UP000547209">
    <property type="component" value="Unassembled WGS sequence"/>
</dbReference>
<evidence type="ECO:0000259" key="9">
    <source>
        <dbReference type="PROSITE" id="PS01124"/>
    </source>
</evidence>
<accession>A0A7X0RN95</accession>
<dbReference type="AlphaFoldDB" id="A0A7X0RN95"/>
<name>A0A7X0RN95_9BACL</name>
<evidence type="ECO:0000256" key="6">
    <source>
        <dbReference type="ARBA" id="ARBA00023125"/>
    </source>
</evidence>
<dbReference type="Gene3D" id="1.10.10.60">
    <property type="entry name" value="Homeodomain-like"/>
    <property type="match status" value="2"/>
</dbReference>
<proteinExistence type="predicted"/>
<evidence type="ECO:0000256" key="4">
    <source>
        <dbReference type="ARBA" id="ARBA00023012"/>
    </source>
</evidence>
<protein>
    <submittedName>
        <fullName evidence="11">Response regulator</fullName>
    </submittedName>
</protein>
<evidence type="ECO:0000256" key="2">
    <source>
        <dbReference type="ARBA" id="ARBA00022490"/>
    </source>
</evidence>
<feature type="domain" description="HTH araC/xylS-type" evidence="9">
    <location>
        <begin position="438"/>
        <end position="536"/>
    </location>
</feature>
<dbReference type="Pfam" id="PF12833">
    <property type="entry name" value="HTH_18"/>
    <property type="match status" value="1"/>
</dbReference>
<dbReference type="PRINTS" id="PR00032">
    <property type="entry name" value="HTHARAC"/>
</dbReference>
<gene>
    <name evidence="11" type="ORF">H7C19_02075</name>
</gene>
<dbReference type="InterPro" id="IPR018060">
    <property type="entry name" value="HTH_AraC"/>
</dbReference>
<keyword evidence="3 8" id="KW-0597">Phosphoprotein</keyword>
<dbReference type="Pfam" id="PF00072">
    <property type="entry name" value="Response_reg"/>
    <property type="match status" value="1"/>
</dbReference>
<dbReference type="GO" id="GO:0005737">
    <property type="term" value="C:cytoplasm"/>
    <property type="evidence" value="ECO:0007669"/>
    <property type="project" value="UniProtKB-SubCell"/>
</dbReference>
<dbReference type="InterPro" id="IPR001789">
    <property type="entry name" value="Sig_transdc_resp-reg_receiver"/>
</dbReference>
<dbReference type="SUPFAM" id="SSF52172">
    <property type="entry name" value="CheY-like"/>
    <property type="match status" value="1"/>
</dbReference>